<dbReference type="SMART" id="SM00342">
    <property type="entry name" value="HTH_ARAC"/>
    <property type="match status" value="1"/>
</dbReference>
<reference evidence="5 6" key="1">
    <citation type="submission" date="2021-10" db="EMBL/GenBank/DDBJ databases">
        <title>Anaerobic single-cell dispensing facilitates the cultivation of human gut bacteria.</title>
        <authorList>
            <person name="Afrizal A."/>
        </authorList>
    </citation>
    <scope>NUCLEOTIDE SEQUENCE [LARGE SCALE GENOMIC DNA]</scope>
    <source>
        <strain evidence="5 6">CLA-AA-H277</strain>
    </source>
</reference>
<evidence type="ECO:0000259" key="4">
    <source>
        <dbReference type="PROSITE" id="PS01124"/>
    </source>
</evidence>
<dbReference type="PANTHER" id="PTHR47893:SF1">
    <property type="entry name" value="REGULATORY PROTEIN PCHR"/>
    <property type="match status" value="1"/>
</dbReference>
<organism evidence="5 6">
    <name type="scientific">Fusicatenibacter faecihominis</name>
    <dbReference type="NCBI Taxonomy" id="2881276"/>
    <lineage>
        <taxon>Bacteria</taxon>
        <taxon>Bacillati</taxon>
        <taxon>Bacillota</taxon>
        <taxon>Clostridia</taxon>
        <taxon>Lachnospirales</taxon>
        <taxon>Lachnospiraceae</taxon>
        <taxon>Fusicatenibacter</taxon>
    </lineage>
</organism>
<keyword evidence="1" id="KW-0805">Transcription regulation</keyword>
<evidence type="ECO:0000256" key="1">
    <source>
        <dbReference type="ARBA" id="ARBA00023015"/>
    </source>
</evidence>
<dbReference type="GO" id="GO:0003700">
    <property type="term" value="F:DNA-binding transcription factor activity"/>
    <property type="evidence" value="ECO:0007669"/>
    <property type="project" value="InterPro"/>
</dbReference>
<dbReference type="SUPFAM" id="SSF46689">
    <property type="entry name" value="Homeodomain-like"/>
    <property type="match status" value="1"/>
</dbReference>
<gene>
    <name evidence="5" type="ORF">LKD71_10520</name>
</gene>
<dbReference type="Proteomes" id="UP001197875">
    <property type="component" value="Unassembled WGS sequence"/>
</dbReference>
<dbReference type="InterPro" id="IPR053142">
    <property type="entry name" value="PchR_regulatory_protein"/>
</dbReference>
<comment type="caution">
    <text evidence="5">The sequence shown here is derived from an EMBL/GenBank/DDBJ whole genome shotgun (WGS) entry which is preliminary data.</text>
</comment>
<evidence type="ECO:0000256" key="3">
    <source>
        <dbReference type="ARBA" id="ARBA00023163"/>
    </source>
</evidence>
<dbReference type="GO" id="GO:0043565">
    <property type="term" value="F:sequence-specific DNA binding"/>
    <property type="evidence" value="ECO:0007669"/>
    <property type="project" value="InterPro"/>
</dbReference>
<dbReference type="AlphaFoldDB" id="A0AAE3DTN4"/>
<dbReference type="PANTHER" id="PTHR47893">
    <property type="entry name" value="REGULATORY PROTEIN PCHR"/>
    <property type="match status" value="1"/>
</dbReference>
<dbReference type="InterPro" id="IPR018062">
    <property type="entry name" value="HTH_AraC-typ_CS"/>
</dbReference>
<accession>A0AAE3DTN4</accession>
<dbReference type="PROSITE" id="PS00041">
    <property type="entry name" value="HTH_ARAC_FAMILY_1"/>
    <property type="match status" value="1"/>
</dbReference>
<keyword evidence="2" id="KW-0238">DNA-binding</keyword>
<protein>
    <submittedName>
        <fullName evidence="5">AraC family transcriptional regulator</fullName>
    </submittedName>
</protein>
<dbReference type="InterPro" id="IPR020449">
    <property type="entry name" value="Tscrpt_reg_AraC-type_HTH"/>
</dbReference>
<name>A0AAE3DTN4_9FIRM</name>
<evidence type="ECO:0000313" key="5">
    <source>
        <dbReference type="EMBL" id="MCC2190234.1"/>
    </source>
</evidence>
<sequence length="336" mass="38776">MIYHQAKDPTAYQTIFYRQIGLKKQEEETGNSWRDDEGGYIYTFGTMDTIQMGIGEYTVPVDFLSEFQYDTEYLHAGIIYEGITYSLVDNHMKEFATPSAFLAMEQAAGGINCWKKGQHFKGVEISVELGYLRETLLPFLGLSAEALDFLEKNVRYLHLPEELQDLIFRAEQLLRKQEMTESLLKSLAAEFVSQLVRPEIRSVFANGEAMLTGKIKVGKKEIRMKKEDFQKIIQVHDRIRDHAETFVTIYALSQEFSIGEQKLKAGFQKLYQQTIWDYANQVRMNRAAVLLKDPEKSIAEISALTGYQSQAAFRKMFKKWSGTTPGRFRAFIREEN</sequence>
<dbReference type="Pfam" id="PF12833">
    <property type="entry name" value="HTH_18"/>
    <property type="match status" value="1"/>
</dbReference>
<keyword evidence="3" id="KW-0804">Transcription</keyword>
<dbReference type="RefSeq" id="WP_227615366.1">
    <property type="nucleotide sequence ID" value="NZ_JAJEPR010000016.1"/>
</dbReference>
<keyword evidence="6" id="KW-1185">Reference proteome</keyword>
<feature type="domain" description="HTH araC/xylS-type" evidence="4">
    <location>
        <begin position="233"/>
        <end position="331"/>
    </location>
</feature>
<dbReference type="InterPro" id="IPR018060">
    <property type="entry name" value="HTH_AraC"/>
</dbReference>
<evidence type="ECO:0000313" key="6">
    <source>
        <dbReference type="Proteomes" id="UP001197875"/>
    </source>
</evidence>
<dbReference type="PRINTS" id="PR00032">
    <property type="entry name" value="HTHARAC"/>
</dbReference>
<evidence type="ECO:0000256" key="2">
    <source>
        <dbReference type="ARBA" id="ARBA00023125"/>
    </source>
</evidence>
<dbReference type="InterPro" id="IPR009057">
    <property type="entry name" value="Homeodomain-like_sf"/>
</dbReference>
<dbReference type="EMBL" id="JAJEPR010000016">
    <property type="protein sequence ID" value="MCC2190234.1"/>
    <property type="molecule type" value="Genomic_DNA"/>
</dbReference>
<proteinExistence type="predicted"/>
<dbReference type="PROSITE" id="PS01124">
    <property type="entry name" value="HTH_ARAC_FAMILY_2"/>
    <property type="match status" value="1"/>
</dbReference>
<dbReference type="Gene3D" id="1.10.10.60">
    <property type="entry name" value="Homeodomain-like"/>
    <property type="match status" value="1"/>
</dbReference>